<gene>
    <name evidence="1" type="ORF">AVEN_127773_1</name>
</gene>
<dbReference type="Proteomes" id="UP000499080">
    <property type="component" value="Unassembled WGS sequence"/>
</dbReference>
<comment type="caution">
    <text evidence="1">The sequence shown here is derived from an EMBL/GenBank/DDBJ whole genome shotgun (WGS) entry which is preliminary data.</text>
</comment>
<dbReference type="EMBL" id="BGPR01006910">
    <property type="protein sequence ID" value="GBN22826.1"/>
    <property type="molecule type" value="Genomic_DNA"/>
</dbReference>
<dbReference type="AlphaFoldDB" id="A0A4Y2MAU1"/>
<evidence type="ECO:0000313" key="1">
    <source>
        <dbReference type="EMBL" id="GBN22826.1"/>
    </source>
</evidence>
<name>A0A4Y2MAU1_ARAVE</name>
<keyword evidence="2" id="KW-1185">Reference proteome</keyword>
<evidence type="ECO:0000313" key="2">
    <source>
        <dbReference type="Proteomes" id="UP000499080"/>
    </source>
</evidence>
<accession>A0A4Y2MAU1</accession>
<proteinExistence type="predicted"/>
<dbReference type="OrthoDB" id="7447114at2759"/>
<sequence>MGLTWLEQQTDSDSRELMLLKQLGDRAAKQRQSYLRQKTSVYAKKRGKFLSDTSTSNALNLKNQLIPLNFLTLTLMTIWTQRTSIMKTTSFAVSKEKRNWDSNVLCGSSGPILPALAGTKSNPMEMGFL</sequence>
<reference evidence="1 2" key="1">
    <citation type="journal article" date="2019" name="Sci. Rep.">
        <title>Orb-weaving spider Araneus ventricosus genome elucidates the spidroin gene catalogue.</title>
        <authorList>
            <person name="Kono N."/>
            <person name="Nakamura H."/>
            <person name="Ohtoshi R."/>
            <person name="Moran D.A.P."/>
            <person name="Shinohara A."/>
            <person name="Yoshida Y."/>
            <person name="Fujiwara M."/>
            <person name="Mori M."/>
            <person name="Tomita M."/>
            <person name="Arakawa K."/>
        </authorList>
    </citation>
    <scope>NUCLEOTIDE SEQUENCE [LARGE SCALE GENOMIC DNA]</scope>
</reference>
<organism evidence="1 2">
    <name type="scientific">Araneus ventricosus</name>
    <name type="common">Orbweaver spider</name>
    <name type="synonym">Epeira ventricosa</name>
    <dbReference type="NCBI Taxonomy" id="182803"/>
    <lineage>
        <taxon>Eukaryota</taxon>
        <taxon>Metazoa</taxon>
        <taxon>Ecdysozoa</taxon>
        <taxon>Arthropoda</taxon>
        <taxon>Chelicerata</taxon>
        <taxon>Arachnida</taxon>
        <taxon>Araneae</taxon>
        <taxon>Araneomorphae</taxon>
        <taxon>Entelegynae</taxon>
        <taxon>Araneoidea</taxon>
        <taxon>Araneidae</taxon>
        <taxon>Araneus</taxon>
    </lineage>
</organism>
<protein>
    <submittedName>
        <fullName evidence="1">Uncharacterized protein</fullName>
    </submittedName>
</protein>